<name>A0A9N9W875_9NEOP</name>
<dbReference type="InterPro" id="IPR036116">
    <property type="entry name" value="FN3_sf"/>
</dbReference>
<dbReference type="GO" id="GO:0050839">
    <property type="term" value="F:cell adhesion molecule binding"/>
    <property type="evidence" value="ECO:0007669"/>
    <property type="project" value="TreeGrafter"/>
</dbReference>
<feature type="region of interest" description="Disordered" evidence="6">
    <location>
        <begin position="90"/>
        <end position="111"/>
    </location>
</feature>
<evidence type="ECO:0000256" key="1">
    <source>
        <dbReference type="ARBA" id="ARBA00004479"/>
    </source>
</evidence>
<dbReference type="InterPro" id="IPR051275">
    <property type="entry name" value="Cell_adhesion_signaling"/>
</dbReference>
<dbReference type="InterPro" id="IPR003598">
    <property type="entry name" value="Ig_sub2"/>
</dbReference>
<dbReference type="SUPFAM" id="SSF49265">
    <property type="entry name" value="Fibronectin type III"/>
    <property type="match status" value="1"/>
</dbReference>
<feature type="transmembrane region" description="Helical" evidence="7">
    <location>
        <begin position="914"/>
        <end position="938"/>
    </location>
</feature>
<feature type="domain" description="Ig-like" evidence="8">
    <location>
        <begin position="574"/>
        <end position="671"/>
    </location>
</feature>
<evidence type="ECO:0000313" key="10">
    <source>
        <dbReference type="EMBL" id="CAG9785525.1"/>
    </source>
</evidence>
<sequence>MAGESLTYYWVRSTVSGHDNVAIGNIPLETNYQISYAPDEGRYDLMVSNVSYERDNGKFECRVKAGGSGRALHSQGHALVVLTQPRAPVLSPGPHAQAQEGREIKLSCSSSGGSPEPSIKWYRNGATYPLEAAVVHGKTRAEASTATLTLIPTREDDGATFRCMVWNRAMPENNQLDATVELSVNYFPRVEVGPENPLRVEIDGSATMECKVDAKPKVNSVRWTRNGKYISNSFTHTIQGVTIQDAGKYTCSADNGLGHPGEKEIYLDVLFPPSVTVESKTYEAEEGGTVEIQCEVTANPDPITVEWTMEGKPEFHQKGNTLLLTKVNADMAGTYNCRAVNVISSVNGKRVERSSTASVAVLVRHKPGRARISPDRPVAQEGTGVTLTCSAKPPGWPAPQYRWFRDIENSDTKPAQALATGNKYTIPSAHLGSEGVYHCQATNELGHGELAAVTLEVHQPPRFQVKLQPHLTKRSGEQDFSVSCSALGKPRPNIKWFKDNTEIKLDTNLYEVQTDTTEGRNSVYNVQSTLRFYGKARPNTNDLLPEDRGIYSCTFENEVKKVESTMHLRVEHEPIPVKLQTKVAYDVMETAEILCRVQAFPKPEFQWFYGSHTAPLQMSSDGHYEINTTTDNNDSYRSVLKIKVVKPQDYGDYYCNVKNMLGSIRPQIRLQPKGAPESPRALTSQKVGPSYVTLKWEAGFDGGLTSTKYFVRYRRVMTRRSDGSAHNAVSSDCTAEKSNFEWMEYDCGRANPCNVTRLEQHNSYSFKVKAVNTKGQSNYSNEITVTTKVDKIPPPEQVTYDPTTKTVAFSVSPTCLALMGVAEGLGGIAGSGGWQVVDTMPLKLSGSTSMLQEAVLEIPNKPSRKASRVLSDQPLDDLNPRIRLKLCLQVNQEICSEYTEAEIGPAYVKKEPDMLVTLLTTMIVFVVLVVVVWLLFLYCRSKRNEVKKVRNKDHELDSMKSAMESMKSQNQAPPPYTYASTGMENKALEHSMDLPLSIDDSKNTVYATQGGYTYRPSHAQVHPGQNIPNSEWTYVDSYTNSNNGGSVNSQDSMWQMKMAANGVVGMPGHQLLERQSNYEYDPIAHGGYSTMEEYAPYQRLPHAQPTADYMRAAHNPSRQDYCSDPYASVHKPKKRIDQHMESPYHEVSGLPEAYDGGPSGDAADDKPAHLSLSYDESLESGYSTPNTRSRRVIREIIV</sequence>
<dbReference type="PROSITE" id="PS50853">
    <property type="entry name" value="FN3"/>
    <property type="match status" value="1"/>
</dbReference>
<dbReference type="InterPro" id="IPR007110">
    <property type="entry name" value="Ig-like_dom"/>
</dbReference>
<dbReference type="Pfam" id="PF08205">
    <property type="entry name" value="C2-set_2"/>
    <property type="match status" value="1"/>
</dbReference>
<dbReference type="Pfam" id="PF13927">
    <property type="entry name" value="Ig_3"/>
    <property type="match status" value="5"/>
</dbReference>
<dbReference type="GO" id="GO:0005886">
    <property type="term" value="C:plasma membrane"/>
    <property type="evidence" value="ECO:0007669"/>
    <property type="project" value="TreeGrafter"/>
</dbReference>
<dbReference type="SMART" id="SM00409">
    <property type="entry name" value="IG"/>
    <property type="match status" value="6"/>
</dbReference>
<feature type="region of interest" description="Disordered" evidence="6">
    <location>
        <begin position="1147"/>
        <end position="1168"/>
    </location>
</feature>
<dbReference type="AlphaFoldDB" id="A0A9N9W875"/>
<evidence type="ECO:0000256" key="2">
    <source>
        <dbReference type="ARBA" id="ARBA00023136"/>
    </source>
</evidence>
<reference evidence="10" key="1">
    <citation type="submission" date="2021-12" db="EMBL/GenBank/DDBJ databases">
        <authorList>
            <person name="King R."/>
        </authorList>
    </citation>
    <scope>NUCLEOTIDE SEQUENCE</scope>
</reference>
<dbReference type="CDD" id="cd00096">
    <property type="entry name" value="Ig"/>
    <property type="match status" value="4"/>
</dbReference>
<gene>
    <name evidence="10" type="ORF">DIATSA_LOCUS3552</name>
</gene>
<feature type="domain" description="Ig-like" evidence="8">
    <location>
        <begin position="188"/>
        <end position="266"/>
    </location>
</feature>
<proteinExistence type="predicted"/>
<evidence type="ECO:0000256" key="7">
    <source>
        <dbReference type="SAM" id="Phobius"/>
    </source>
</evidence>
<dbReference type="EMBL" id="OU893345">
    <property type="protein sequence ID" value="CAG9785525.1"/>
    <property type="molecule type" value="Genomic_DNA"/>
</dbReference>
<evidence type="ECO:0000259" key="8">
    <source>
        <dbReference type="PROSITE" id="PS50835"/>
    </source>
</evidence>
<evidence type="ECO:0000313" key="11">
    <source>
        <dbReference type="Proteomes" id="UP001153714"/>
    </source>
</evidence>
<dbReference type="GO" id="GO:0005911">
    <property type="term" value="C:cell-cell junction"/>
    <property type="evidence" value="ECO:0007669"/>
    <property type="project" value="TreeGrafter"/>
</dbReference>
<dbReference type="GO" id="GO:0098609">
    <property type="term" value="P:cell-cell adhesion"/>
    <property type="evidence" value="ECO:0007669"/>
    <property type="project" value="TreeGrafter"/>
</dbReference>
<evidence type="ECO:0000256" key="3">
    <source>
        <dbReference type="ARBA" id="ARBA00023157"/>
    </source>
</evidence>
<comment type="subcellular location">
    <subcellularLocation>
        <location evidence="1">Membrane</location>
        <topology evidence="1">Single-pass type I membrane protein</topology>
    </subcellularLocation>
</comment>
<organism evidence="10 11">
    <name type="scientific">Diatraea saccharalis</name>
    <name type="common">sugarcane borer</name>
    <dbReference type="NCBI Taxonomy" id="40085"/>
    <lineage>
        <taxon>Eukaryota</taxon>
        <taxon>Metazoa</taxon>
        <taxon>Ecdysozoa</taxon>
        <taxon>Arthropoda</taxon>
        <taxon>Hexapoda</taxon>
        <taxon>Insecta</taxon>
        <taxon>Pterygota</taxon>
        <taxon>Neoptera</taxon>
        <taxon>Endopterygota</taxon>
        <taxon>Lepidoptera</taxon>
        <taxon>Glossata</taxon>
        <taxon>Ditrysia</taxon>
        <taxon>Pyraloidea</taxon>
        <taxon>Crambidae</taxon>
        <taxon>Crambinae</taxon>
        <taxon>Diatraea</taxon>
    </lineage>
</organism>
<evidence type="ECO:0000256" key="5">
    <source>
        <dbReference type="ARBA" id="ARBA00023319"/>
    </source>
</evidence>
<dbReference type="InterPro" id="IPR003961">
    <property type="entry name" value="FN3_dom"/>
</dbReference>
<dbReference type="InterPro" id="IPR013783">
    <property type="entry name" value="Ig-like_fold"/>
</dbReference>
<dbReference type="Pfam" id="PF00041">
    <property type="entry name" value="fn3"/>
    <property type="match status" value="1"/>
</dbReference>
<dbReference type="InterPro" id="IPR013162">
    <property type="entry name" value="CD80_C2-set"/>
</dbReference>
<dbReference type="Gene3D" id="2.60.40.10">
    <property type="entry name" value="Immunoglobulins"/>
    <property type="match status" value="8"/>
</dbReference>
<dbReference type="OrthoDB" id="5857426at2759"/>
<dbReference type="PANTHER" id="PTHR11640">
    <property type="entry name" value="NEPHRIN"/>
    <property type="match status" value="1"/>
</dbReference>
<feature type="domain" description="Ig-like" evidence="8">
    <location>
        <begin position="367"/>
        <end position="456"/>
    </location>
</feature>
<feature type="domain" description="Ig-like" evidence="8">
    <location>
        <begin position="273"/>
        <end position="356"/>
    </location>
</feature>
<protein>
    <recommendedName>
        <fullName evidence="12">Hemicentin-2</fullName>
    </recommendedName>
</protein>
<dbReference type="SUPFAM" id="SSF48726">
    <property type="entry name" value="Immunoglobulin"/>
    <property type="match status" value="6"/>
</dbReference>
<keyword evidence="11" id="KW-1185">Reference proteome</keyword>
<dbReference type="SMART" id="SM00408">
    <property type="entry name" value="IGc2"/>
    <property type="match status" value="6"/>
</dbReference>
<keyword evidence="4" id="KW-0325">Glycoprotein</keyword>
<keyword evidence="7" id="KW-1133">Transmembrane helix</keyword>
<keyword evidence="5" id="KW-0393">Immunoglobulin domain</keyword>
<keyword evidence="7" id="KW-0812">Transmembrane</keyword>
<dbReference type="PROSITE" id="PS50835">
    <property type="entry name" value="IG_LIKE"/>
    <property type="match status" value="6"/>
</dbReference>
<reference evidence="10" key="2">
    <citation type="submission" date="2022-10" db="EMBL/GenBank/DDBJ databases">
        <authorList>
            <consortium name="ENA_rothamsted_submissions"/>
            <consortium name="culmorum"/>
            <person name="King R."/>
        </authorList>
    </citation>
    <scope>NUCLEOTIDE SEQUENCE</scope>
</reference>
<dbReference type="Proteomes" id="UP001153714">
    <property type="component" value="Chromosome 14"/>
</dbReference>
<keyword evidence="3" id="KW-1015">Disulfide bond</keyword>
<accession>A0A9N9W875</accession>
<evidence type="ECO:0000256" key="6">
    <source>
        <dbReference type="SAM" id="MobiDB-lite"/>
    </source>
</evidence>
<dbReference type="InterPro" id="IPR036179">
    <property type="entry name" value="Ig-like_dom_sf"/>
</dbReference>
<dbReference type="InterPro" id="IPR003599">
    <property type="entry name" value="Ig_sub"/>
</dbReference>
<dbReference type="CDD" id="cd00063">
    <property type="entry name" value="FN3"/>
    <property type="match status" value="1"/>
</dbReference>
<keyword evidence="2 7" id="KW-0472">Membrane</keyword>
<evidence type="ECO:0000259" key="9">
    <source>
        <dbReference type="PROSITE" id="PS50853"/>
    </source>
</evidence>
<feature type="domain" description="Ig-like" evidence="8">
    <location>
        <begin position="461"/>
        <end position="569"/>
    </location>
</feature>
<feature type="domain" description="Fibronectin type-III" evidence="9">
    <location>
        <begin position="678"/>
        <end position="790"/>
    </location>
</feature>
<evidence type="ECO:0000256" key="4">
    <source>
        <dbReference type="ARBA" id="ARBA00023180"/>
    </source>
</evidence>
<evidence type="ECO:0008006" key="12">
    <source>
        <dbReference type="Google" id="ProtNLM"/>
    </source>
</evidence>
<dbReference type="PANTHER" id="PTHR11640:SF134">
    <property type="entry name" value="ECHINOID, ISOFORM A-RELATED"/>
    <property type="match status" value="1"/>
</dbReference>
<dbReference type="SMART" id="SM00060">
    <property type="entry name" value="FN3"/>
    <property type="match status" value="1"/>
</dbReference>
<feature type="domain" description="Ig-like" evidence="8">
    <location>
        <begin position="85"/>
        <end position="183"/>
    </location>
</feature>